<dbReference type="SMART" id="SM00449">
    <property type="entry name" value="SPRY"/>
    <property type="match status" value="1"/>
</dbReference>
<dbReference type="Proteomes" id="UP000472271">
    <property type="component" value="Chromosome 16"/>
</dbReference>
<dbReference type="InterPro" id="IPR001870">
    <property type="entry name" value="B30.2/SPRY"/>
</dbReference>
<organism evidence="5 6">
    <name type="scientific">Sphaeramia orbicularis</name>
    <name type="common">orbiculate cardinalfish</name>
    <dbReference type="NCBI Taxonomy" id="375764"/>
    <lineage>
        <taxon>Eukaryota</taxon>
        <taxon>Metazoa</taxon>
        <taxon>Chordata</taxon>
        <taxon>Craniata</taxon>
        <taxon>Vertebrata</taxon>
        <taxon>Euteleostomi</taxon>
        <taxon>Actinopterygii</taxon>
        <taxon>Neopterygii</taxon>
        <taxon>Teleostei</taxon>
        <taxon>Neoteleostei</taxon>
        <taxon>Acanthomorphata</taxon>
        <taxon>Gobiaria</taxon>
        <taxon>Kurtiformes</taxon>
        <taxon>Apogonoidei</taxon>
        <taxon>Apogonidae</taxon>
        <taxon>Apogoninae</taxon>
        <taxon>Sphaeramia</taxon>
    </lineage>
</organism>
<keyword evidence="6" id="KW-1185">Reference proteome</keyword>
<dbReference type="SUPFAM" id="SSF49899">
    <property type="entry name" value="Concanavalin A-like lectins/glucanases"/>
    <property type="match status" value="1"/>
</dbReference>
<dbReference type="AlphaFoldDB" id="A0A673AAD4"/>
<keyword evidence="3" id="KW-0862">Zinc</keyword>
<accession>A0A673AAD4</accession>
<evidence type="ECO:0000313" key="6">
    <source>
        <dbReference type="Proteomes" id="UP000472271"/>
    </source>
</evidence>
<proteinExistence type="predicted"/>
<dbReference type="InParanoid" id="A0A673AAD4"/>
<sequence>LSFVADTDNRLCCCWGSEVTVADTDNRLCCCFSTMDPNTAHPYLRLSNGNKTATYGSWNSYPQHPNRFQERLQVMCREGLNGRHYWEMDWSDSSSDYVGVGVAYRSVCRSDGSLGYDPKSWYFGHKCGWYSCIHIVSYNVSVPSDDISRIGVFLDRPAGTLSFYRVSSNTLTHLYTFNDTFTEPLFTAFWVATDSSYITLHGF</sequence>
<dbReference type="PANTHER" id="PTHR25465:SF14">
    <property type="entry name" value="E3 UBIQUITIN-PROTEIN LIGASE TRIM65"/>
    <property type="match status" value="1"/>
</dbReference>
<dbReference type="InterPro" id="IPR006574">
    <property type="entry name" value="PRY"/>
</dbReference>
<dbReference type="PRINTS" id="PR01407">
    <property type="entry name" value="BUTYPHLNCDUF"/>
</dbReference>
<evidence type="ECO:0000256" key="1">
    <source>
        <dbReference type="ARBA" id="ARBA00022723"/>
    </source>
</evidence>
<reference evidence="5" key="2">
    <citation type="submission" date="2025-08" db="UniProtKB">
        <authorList>
            <consortium name="Ensembl"/>
        </authorList>
    </citation>
    <scope>IDENTIFICATION</scope>
</reference>
<reference evidence="5" key="1">
    <citation type="submission" date="2019-06" db="EMBL/GenBank/DDBJ databases">
        <authorList>
            <consortium name="Wellcome Sanger Institute Data Sharing"/>
        </authorList>
    </citation>
    <scope>NUCLEOTIDE SEQUENCE [LARGE SCALE GENOMIC DNA]</scope>
</reference>
<dbReference type="InterPro" id="IPR051051">
    <property type="entry name" value="E3_ubiq-ligase_TRIM/RNF"/>
</dbReference>
<evidence type="ECO:0000259" key="4">
    <source>
        <dbReference type="PROSITE" id="PS50188"/>
    </source>
</evidence>
<evidence type="ECO:0000313" key="5">
    <source>
        <dbReference type="Ensembl" id="ENSSORP00005025678.1"/>
    </source>
</evidence>
<dbReference type="InterPro" id="IPR013320">
    <property type="entry name" value="ConA-like_dom_sf"/>
</dbReference>
<keyword evidence="1" id="KW-0479">Metal-binding</keyword>
<dbReference type="Ensembl" id="ENSSORT00005026444.1">
    <property type="protein sequence ID" value="ENSSORP00005025678.1"/>
    <property type="gene ID" value="ENSSORG00005012351.1"/>
</dbReference>
<dbReference type="Pfam" id="PF00622">
    <property type="entry name" value="SPRY"/>
    <property type="match status" value="1"/>
</dbReference>
<dbReference type="GO" id="GO:0008270">
    <property type="term" value="F:zinc ion binding"/>
    <property type="evidence" value="ECO:0007669"/>
    <property type="project" value="UniProtKB-KW"/>
</dbReference>
<reference evidence="5" key="3">
    <citation type="submission" date="2025-09" db="UniProtKB">
        <authorList>
            <consortium name="Ensembl"/>
        </authorList>
    </citation>
    <scope>IDENTIFICATION</scope>
</reference>
<dbReference type="InterPro" id="IPR003879">
    <property type="entry name" value="Butyrophylin_SPRY"/>
</dbReference>
<dbReference type="Gene3D" id="2.60.120.920">
    <property type="match status" value="1"/>
</dbReference>
<keyword evidence="2" id="KW-0863">Zinc-finger</keyword>
<dbReference type="GO" id="GO:0005737">
    <property type="term" value="C:cytoplasm"/>
    <property type="evidence" value="ECO:0007669"/>
    <property type="project" value="UniProtKB-ARBA"/>
</dbReference>
<dbReference type="SMART" id="SM00589">
    <property type="entry name" value="PRY"/>
    <property type="match status" value="1"/>
</dbReference>
<feature type="domain" description="B30.2/SPRY" evidence="4">
    <location>
        <begin position="13"/>
        <end position="203"/>
    </location>
</feature>
<protein>
    <recommendedName>
        <fullName evidence="4">B30.2/SPRY domain-containing protein</fullName>
    </recommendedName>
</protein>
<dbReference type="InterPro" id="IPR003877">
    <property type="entry name" value="SPRY_dom"/>
</dbReference>
<dbReference type="PROSITE" id="PS50188">
    <property type="entry name" value="B302_SPRY"/>
    <property type="match status" value="1"/>
</dbReference>
<dbReference type="InterPro" id="IPR043136">
    <property type="entry name" value="B30.2/SPRY_sf"/>
</dbReference>
<dbReference type="PANTHER" id="PTHR25465">
    <property type="entry name" value="B-BOX DOMAIN CONTAINING"/>
    <property type="match status" value="1"/>
</dbReference>
<dbReference type="Pfam" id="PF13765">
    <property type="entry name" value="PRY"/>
    <property type="match status" value="1"/>
</dbReference>
<evidence type="ECO:0000256" key="3">
    <source>
        <dbReference type="ARBA" id="ARBA00022833"/>
    </source>
</evidence>
<evidence type="ECO:0000256" key="2">
    <source>
        <dbReference type="ARBA" id="ARBA00022771"/>
    </source>
</evidence>
<name>A0A673AAD4_9TELE</name>